<protein>
    <recommendedName>
        <fullName evidence="3">SPOR domain-containing protein</fullName>
    </recommendedName>
</protein>
<reference evidence="2" key="1">
    <citation type="submission" date="2015-03" db="EMBL/GenBank/DDBJ databases">
        <authorList>
            <consortium name="Pathogen Informatics"/>
        </authorList>
    </citation>
    <scope>NUCLEOTIDE SEQUENCE [LARGE SCALE GENOMIC DNA]</scope>
    <source>
        <strain evidence="2">NCTC11134</strain>
        <plasmid evidence="2">2</plasmid>
    </source>
</reference>
<geneLocation type="plasmid" evidence="1">
    <name>2</name>
</geneLocation>
<keyword evidence="1" id="KW-0614">Plasmid</keyword>
<dbReference type="RefSeq" id="WP_060593614.1">
    <property type="nucleotide sequence ID" value="NZ_CAACYE020000001.1"/>
</dbReference>
<proteinExistence type="predicted"/>
<organism evidence="1 2">
    <name type="scientific">Nocardia farcinica</name>
    <dbReference type="NCBI Taxonomy" id="37329"/>
    <lineage>
        <taxon>Bacteria</taxon>
        <taxon>Bacillati</taxon>
        <taxon>Actinomycetota</taxon>
        <taxon>Actinomycetes</taxon>
        <taxon>Mycobacteriales</taxon>
        <taxon>Nocardiaceae</taxon>
        <taxon>Nocardia</taxon>
    </lineage>
</organism>
<dbReference type="KEGG" id="nfr:ERS450000_03592"/>
<dbReference type="EMBL" id="LN868939">
    <property type="protein sequence ID" value="CRY79942.1"/>
    <property type="molecule type" value="Genomic_DNA"/>
</dbReference>
<evidence type="ECO:0000313" key="2">
    <source>
        <dbReference type="Proteomes" id="UP000057820"/>
    </source>
</evidence>
<dbReference type="Proteomes" id="UP000057820">
    <property type="component" value="Plasmid 2"/>
</dbReference>
<sequence>MAERWYYCLKHQRAERGRQCWFRDRMGPYPDRATAERALEIARARNEYEDARDRAWREGDR</sequence>
<accession>A0A0H5NWV2</accession>
<name>A0A0H5NWV2_NOCFR</name>
<gene>
    <name evidence="1" type="ORF">ERS450000_03592</name>
</gene>
<dbReference type="AlphaFoldDB" id="A0A0H5NWV2"/>
<evidence type="ECO:0000313" key="1">
    <source>
        <dbReference type="EMBL" id="CRY79942.1"/>
    </source>
</evidence>
<evidence type="ECO:0008006" key="3">
    <source>
        <dbReference type="Google" id="ProtNLM"/>
    </source>
</evidence>